<dbReference type="AlphaFoldDB" id="A0A150GQC6"/>
<gene>
    <name evidence="1" type="ORF">GPECTOR_11g72</name>
</gene>
<sequence>MGHAEESTLDFVPRLSFLPIEWRNLGAAFGLKDRSGPAASGRCSFVVRQGVDTAELSTTGRVVEGLADIGVAFKHSMLAIGLTSGNVSFRSGLDDPAAAVAQRIGNASVPSLKLTAAKQFKGENYVAVSYDLKQQKPELSACWTGEAYTDRATLLVRVDPVMRAVKLNAAVSTPGPEWRKVLYDDETDRLEYPADDGARHTLYVEHEARRRNLLHSTRIGCRLDLGRLVNYAVDVFDYHIEERIPDFIWNVPLLGQLYNVLVPPEDEEQVRHRISGWELDISHDFSRRGLKPTLALSKTLSNLGTLSATYDVATDEAGVSLSRRGLTLGARLGRLEGAGWKKPALHLVVEPLSLLMA</sequence>
<organism evidence="1 2">
    <name type="scientific">Gonium pectorale</name>
    <name type="common">Green alga</name>
    <dbReference type="NCBI Taxonomy" id="33097"/>
    <lineage>
        <taxon>Eukaryota</taxon>
        <taxon>Viridiplantae</taxon>
        <taxon>Chlorophyta</taxon>
        <taxon>core chlorophytes</taxon>
        <taxon>Chlorophyceae</taxon>
        <taxon>CS clade</taxon>
        <taxon>Chlamydomonadales</taxon>
        <taxon>Volvocaceae</taxon>
        <taxon>Gonium</taxon>
    </lineage>
</organism>
<protein>
    <recommendedName>
        <fullName evidence="3">Bacterial surface antigen (D15) domain-containing protein</fullName>
    </recommendedName>
</protein>
<name>A0A150GQC6_GONPE</name>
<dbReference type="OrthoDB" id="525550at2759"/>
<dbReference type="STRING" id="33097.A0A150GQC6"/>
<reference evidence="2" key="1">
    <citation type="journal article" date="2016" name="Nat. Commun.">
        <title>The Gonium pectorale genome demonstrates co-option of cell cycle regulation during the evolution of multicellularity.</title>
        <authorList>
            <person name="Hanschen E.R."/>
            <person name="Marriage T.N."/>
            <person name="Ferris P.J."/>
            <person name="Hamaji T."/>
            <person name="Toyoda A."/>
            <person name="Fujiyama A."/>
            <person name="Neme R."/>
            <person name="Noguchi H."/>
            <person name="Minakuchi Y."/>
            <person name="Suzuki M."/>
            <person name="Kawai-Toyooka H."/>
            <person name="Smith D.R."/>
            <person name="Sparks H."/>
            <person name="Anderson J."/>
            <person name="Bakaric R."/>
            <person name="Luria V."/>
            <person name="Karger A."/>
            <person name="Kirschner M.W."/>
            <person name="Durand P.M."/>
            <person name="Michod R.E."/>
            <person name="Nozaki H."/>
            <person name="Olson B.J."/>
        </authorList>
    </citation>
    <scope>NUCLEOTIDE SEQUENCE [LARGE SCALE GENOMIC DNA]</scope>
    <source>
        <strain evidence="2">NIES-2863</strain>
    </source>
</reference>
<evidence type="ECO:0000313" key="2">
    <source>
        <dbReference type="Proteomes" id="UP000075714"/>
    </source>
</evidence>
<evidence type="ECO:0000313" key="1">
    <source>
        <dbReference type="EMBL" id="KXZ51948.1"/>
    </source>
</evidence>
<dbReference type="EMBL" id="LSYV01000012">
    <property type="protein sequence ID" value="KXZ51948.1"/>
    <property type="molecule type" value="Genomic_DNA"/>
</dbReference>
<comment type="caution">
    <text evidence="1">The sequence shown here is derived from an EMBL/GenBank/DDBJ whole genome shotgun (WGS) entry which is preliminary data.</text>
</comment>
<evidence type="ECO:0008006" key="3">
    <source>
        <dbReference type="Google" id="ProtNLM"/>
    </source>
</evidence>
<keyword evidence="2" id="KW-1185">Reference proteome</keyword>
<dbReference type="Proteomes" id="UP000075714">
    <property type="component" value="Unassembled WGS sequence"/>
</dbReference>
<proteinExistence type="predicted"/>
<accession>A0A150GQC6</accession>